<proteinExistence type="predicted"/>
<name>A0A504JC74_9FLAO</name>
<evidence type="ECO:0000256" key="1">
    <source>
        <dbReference type="SAM" id="Phobius"/>
    </source>
</evidence>
<organism evidence="3 4">
    <name type="scientific">Aquimarina algicola</name>
    <dbReference type="NCBI Taxonomy" id="2589995"/>
    <lineage>
        <taxon>Bacteria</taxon>
        <taxon>Pseudomonadati</taxon>
        <taxon>Bacteroidota</taxon>
        <taxon>Flavobacteriia</taxon>
        <taxon>Flavobacteriales</taxon>
        <taxon>Flavobacteriaceae</taxon>
        <taxon>Aquimarina</taxon>
    </lineage>
</organism>
<feature type="chain" id="PRO_5021408630" evidence="2">
    <location>
        <begin position="21"/>
        <end position="250"/>
    </location>
</feature>
<feature type="signal peptide" evidence="2">
    <location>
        <begin position="1"/>
        <end position="20"/>
    </location>
</feature>
<dbReference type="EMBL" id="VFWZ01000004">
    <property type="protein sequence ID" value="TPN85173.1"/>
    <property type="molecule type" value="Genomic_DNA"/>
</dbReference>
<keyword evidence="1" id="KW-1133">Transmembrane helix</keyword>
<keyword evidence="2" id="KW-0732">Signal</keyword>
<feature type="transmembrane region" description="Helical" evidence="1">
    <location>
        <begin position="98"/>
        <end position="122"/>
    </location>
</feature>
<reference evidence="3 4" key="1">
    <citation type="submission" date="2019-06" db="EMBL/GenBank/DDBJ databases">
        <authorList>
            <person name="Meng X."/>
        </authorList>
    </citation>
    <scope>NUCLEOTIDE SEQUENCE [LARGE SCALE GENOMIC DNA]</scope>
    <source>
        <strain evidence="3 4">M625</strain>
    </source>
</reference>
<sequence length="250" mass="30490">MKHIFRYFIFLILFSLHANSQDTIANASTKELRYDISDKRQSNPFDENTIKEFRSQKDFDYREQQEPDNIWTRFKFWLSQIWKKFISWVFGIKKVSGFWEVVFTILPYVLIVAVLFLLGWLFMKVNPKDMLFEKQDPPQIQLTEDEDIIKNQDIQQLIDKALKENNYRLAIRYYYLFILKKLSDHKMIEWEAQKTNTDYIKELKDNSLQHQFKNITRVYDFIWYGSFELDKESYLFAEKQFQSINQTIQN</sequence>
<gene>
    <name evidence="3" type="ORF">FHK87_14175</name>
</gene>
<protein>
    <submittedName>
        <fullName evidence="3">DUF4129 domain-containing protein</fullName>
    </submittedName>
</protein>
<dbReference type="OrthoDB" id="5491447at2"/>
<accession>A0A504JC74</accession>
<evidence type="ECO:0000313" key="3">
    <source>
        <dbReference type="EMBL" id="TPN85173.1"/>
    </source>
</evidence>
<keyword evidence="1" id="KW-0812">Transmembrane</keyword>
<keyword evidence="1" id="KW-0472">Membrane</keyword>
<evidence type="ECO:0000313" key="4">
    <source>
        <dbReference type="Proteomes" id="UP000315540"/>
    </source>
</evidence>
<keyword evidence="4" id="KW-1185">Reference proteome</keyword>
<dbReference type="AlphaFoldDB" id="A0A504JC74"/>
<comment type="caution">
    <text evidence="3">The sequence shown here is derived from an EMBL/GenBank/DDBJ whole genome shotgun (WGS) entry which is preliminary data.</text>
</comment>
<evidence type="ECO:0000256" key="2">
    <source>
        <dbReference type="SAM" id="SignalP"/>
    </source>
</evidence>
<dbReference type="Proteomes" id="UP000315540">
    <property type="component" value="Unassembled WGS sequence"/>
</dbReference>
<dbReference type="RefSeq" id="WP_140594168.1">
    <property type="nucleotide sequence ID" value="NZ_VFWZ01000004.1"/>
</dbReference>